<proteinExistence type="predicted"/>
<evidence type="ECO:0000313" key="1">
    <source>
        <dbReference type="EMBL" id="ATW28622.1"/>
    </source>
</evidence>
<organism evidence="1 2">
    <name type="scientific">Formimonas warabiya</name>
    <dbReference type="NCBI Taxonomy" id="1761012"/>
    <lineage>
        <taxon>Bacteria</taxon>
        <taxon>Bacillati</taxon>
        <taxon>Bacillota</taxon>
        <taxon>Clostridia</taxon>
        <taxon>Eubacteriales</taxon>
        <taxon>Peptococcaceae</taxon>
        <taxon>Candidatus Formimonas</taxon>
    </lineage>
</organism>
<dbReference type="AlphaFoldDB" id="A0A3G1L1F3"/>
<dbReference type="EMBL" id="CP017634">
    <property type="protein sequence ID" value="ATW28622.1"/>
    <property type="molecule type" value="Genomic_DNA"/>
</dbReference>
<dbReference type="OrthoDB" id="1797193at2"/>
<reference evidence="1 2" key="1">
    <citation type="submission" date="2016-10" db="EMBL/GenBank/DDBJ databases">
        <title>Complete Genome Sequence of Peptococcaceae strain DCMF.</title>
        <authorList>
            <person name="Edwards R.J."/>
            <person name="Holland S.I."/>
            <person name="Deshpande N.P."/>
            <person name="Wong Y.K."/>
            <person name="Ertan H."/>
            <person name="Manefield M."/>
            <person name="Russell T.L."/>
            <person name="Lee M.J."/>
        </authorList>
    </citation>
    <scope>NUCLEOTIDE SEQUENCE [LARGE SCALE GENOMIC DNA]</scope>
    <source>
        <strain evidence="1 2">DCMF</strain>
    </source>
</reference>
<evidence type="ECO:0000313" key="2">
    <source>
        <dbReference type="Proteomes" id="UP000323521"/>
    </source>
</evidence>
<gene>
    <name evidence="1" type="ORF">DCMF_14525</name>
</gene>
<accession>A0A3G1L1F3</accession>
<protein>
    <submittedName>
        <fullName evidence="1">Uncharacterized protein</fullName>
    </submittedName>
</protein>
<name>A0A3G1L1F3_FORW1</name>
<dbReference type="KEGG" id="fwa:DCMF_14525"/>
<keyword evidence="2" id="KW-1185">Reference proteome</keyword>
<sequence>MKKIKDRFLLGVIAGLGGNMEKITVEHFFNRTGLSKSNGYTTAAGIFLKKSDIPKQYGKLVGYIADNMIAGGLGVTCTYWATLMGKDNYLLKGAGLGAAEWTTLYGVFSKLGATAIFPVKPKDALATYISHLVFGATKMAITVNLGDTRLFKPSNLTLEIDEPQSLFPKSQSRDKLNTRGE</sequence>
<dbReference type="Proteomes" id="UP000323521">
    <property type="component" value="Chromosome"/>
</dbReference>